<dbReference type="Proteomes" id="UP000235965">
    <property type="component" value="Unassembled WGS sequence"/>
</dbReference>
<dbReference type="EMBL" id="NEVH01016959">
    <property type="protein sequence ID" value="PNF24837.1"/>
    <property type="molecule type" value="Genomic_DNA"/>
</dbReference>
<sequence length="93" mass="10649">MDEAYFQQDGATCHTTNASMKEIEMYFGDFFLWSLLKGRVYNNNRRTIDTLRGAIRLEVTAITDVTLPDVFANLQTHIQKCLDAGGDHFQNML</sequence>
<dbReference type="PANTHER" id="PTHR47326:SF1">
    <property type="entry name" value="HTH PSQ-TYPE DOMAIN-CONTAINING PROTEIN"/>
    <property type="match status" value="1"/>
</dbReference>
<organism evidence="1 2">
    <name type="scientific">Cryptotermes secundus</name>
    <dbReference type="NCBI Taxonomy" id="105785"/>
    <lineage>
        <taxon>Eukaryota</taxon>
        <taxon>Metazoa</taxon>
        <taxon>Ecdysozoa</taxon>
        <taxon>Arthropoda</taxon>
        <taxon>Hexapoda</taxon>
        <taxon>Insecta</taxon>
        <taxon>Pterygota</taxon>
        <taxon>Neoptera</taxon>
        <taxon>Polyneoptera</taxon>
        <taxon>Dictyoptera</taxon>
        <taxon>Blattodea</taxon>
        <taxon>Blattoidea</taxon>
        <taxon>Termitoidae</taxon>
        <taxon>Kalotermitidae</taxon>
        <taxon>Cryptotermitinae</taxon>
        <taxon>Cryptotermes</taxon>
    </lineage>
</organism>
<dbReference type="InParanoid" id="A0A2J7Q8C6"/>
<dbReference type="PANTHER" id="PTHR47326">
    <property type="entry name" value="TRANSPOSABLE ELEMENT TC3 TRANSPOSASE-LIKE PROTEIN"/>
    <property type="match status" value="1"/>
</dbReference>
<dbReference type="AlphaFoldDB" id="A0A2J7Q8C6"/>
<dbReference type="GO" id="GO:0003676">
    <property type="term" value="F:nucleic acid binding"/>
    <property type="evidence" value="ECO:0007669"/>
    <property type="project" value="InterPro"/>
</dbReference>
<comment type="caution">
    <text evidence="1">The sequence shown here is derived from an EMBL/GenBank/DDBJ whole genome shotgun (WGS) entry which is preliminary data.</text>
</comment>
<accession>A0A2J7Q8C6</accession>
<keyword evidence="2" id="KW-1185">Reference proteome</keyword>
<gene>
    <name evidence="1" type="ORF">B7P43_G13942</name>
</gene>
<evidence type="ECO:0000313" key="2">
    <source>
        <dbReference type="Proteomes" id="UP000235965"/>
    </source>
</evidence>
<reference evidence="1 2" key="1">
    <citation type="submission" date="2017-12" db="EMBL/GenBank/DDBJ databases">
        <title>Hemimetabolous genomes reveal molecular basis of termite eusociality.</title>
        <authorList>
            <person name="Harrison M.C."/>
            <person name="Jongepier E."/>
            <person name="Robertson H.M."/>
            <person name="Arning N."/>
            <person name="Bitard-Feildel T."/>
            <person name="Chao H."/>
            <person name="Childers C.P."/>
            <person name="Dinh H."/>
            <person name="Doddapaneni H."/>
            <person name="Dugan S."/>
            <person name="Gowin J."/>
            <person name="Greiner C."/>
            <person name="Han Y."/>
            <person name="Hu H."/>
            <person name="Hughes D.S.T."/>
            <person name="Huylmans A.-K."/>
            <person name="Kemena C."/>
            <person name="Kremer L.P.M."/>
            <person name="Lee S.L."/>
            <person name="Lopez-Ezquerra A."/>
            <person name="Mallet L."/>
            <person name="Monroy-Kuhn J.M."/>
            <person name="Moser A."/>
            <person name="Murali S.C."/>
            <person name="Muzny D.M."/>
            <person name="Otani S."/>
            <person name="Piulachs M.-D."/>
            <person name="Poelchau M."/>
            <person name="Qu J."/>
            <person name="Schaub F."/>
            <person name="Wada-Katsumata A."/>
            <person name="Worley K.C."/>
            <person name="Xie Q."/>
            <person name="Ylla G."/>
            <person name="Poulsen M."/>
            <person name="Gibbs R.A."/>
            <person name="Schal C."/>
            <person name="Richards S."/>
            <person name="Belles X."/>
            <person name="Korb J."/>
            <person name="Bornberg-Bauer E."/>
        </authorList>
    </citation>
    <scope>NUCLEOTIDE SEQUENCE [LARGE SCALE GENOMIC DNA]</scope>
    <source>
        <tissue evidence="1">Whole body</tissue>
    </source>
</reference>
<evidence type="ECO:0008006" key="3">
    <source>
        <dbReference type="Google" id="ProtNLM"/>
    </source>
</evidence>
<dbReference type="Gene3D" id="3.30.420.10">
    <property type="entry name" value="Ribonuclease H-like superfamily/Ribonuclease H"/>
    <property type="match status" value="1"/>
</dbReference>
<evidence type="ECO:0000313" key="1">
    <source>
        <dbReference type="EMBL" id="PNF24837.1"/>
    </source>
</evidence>
<dbReference type="InterPro" id="IPR036397">
    <property type="entry name" value="RNaseH_sf"/>
</dbReference>
<protein>
    <recommendedName>
        <fullName evidence="3">Tc1-like transposase DDE domain-containing protein</fullName>
    </recommendedName>
</protein>
<name>A0A2J7Q8C6_9NEOP</name>
<proteinExistence type="predicted"/>